<dbReference type="GO" id="GO:0006508">
    <property type="term" value="P:proteolysis"/>
    <property type="evidence" value="ECO:0007669"/>
    <property type="project" value="UniProtKB-KW"/>
</dbReference>
<dbReference type="PROSITE" id="PS00135">
    <property type="entry name" value="TRYPSIN_SER"/>
    <property type="match status" value="1"/>
</dbReference>
<comment type="similarity">
    <text evidence="2">Belongs to the peptidase S1 family. CLIP subfamily.</text>
</comment>
<evidence type="ECO:0000256" key="4">
    <source>
        <dbReference type="SAM" id="SignalP"/>
    </source>
</evidence>
<dbReference type="EMBL" id="JAVRBK010000003">
    <property type="protein sequence ID" value="KAK5646028.1"/>
    <property type="molecule type" value="Genomic_DNA"/>
</dbReference>
<dbReference type="Proteomes" id="UP001329430">
    <property type="component" value="Chromosome 3"/>
</dbReference>
<evidence type="ECO:0000313" key="7">
    <source>
        <dbReference type="Proteomes" id="UP001329430"/>
    </source>
</evidence>
<name>A0AAN7ZQB0_9COLE</name>
<evidence type="ECO:0000256" key="3">
    <source>
        <dbReference type="RuleBase" id="RU363034"/>
    </source>
</evidence>
<evidence type="ECO:0000256" key="2">
    <source>
        <dbReference type="ARBA" id="ARBA00024195"/>
    </source>
</evidence>
<feature type="chain" id="PRO_5042870630" description="Peptidase S1 domain-containing protein" evidence="4">
    <location>
        <begin position="16"/>
        <end position="265"/>
    </location>
</feature>
<dbReference type="PRINTS" id="PR00722">
    <property type="entry name" value="CHYMOTRYPSIN"/>
</dbReference>
<feature type="domain" description="Peptidase S1" evidence="5">
    <location>
        <begin position="25"/>
        <end position="262"/>
    </location>
</feature>
<evidence type="ECO:0000256" key="1">
    <source>
        <dbReference type="ARBA" id="ARBA00023157"/>
    </source>
</evidence>
<sequence>MKLFVICTLVASAYSLPLDALDSRIFNGRQATLGQFPWQALLYTLFYDSSGMFCGGSLIHTRWVLTAAHCLDSNSRVGFRATHVSMWFGIIDMIDIANPRAVFRNSSEYYIYDDFNHINLLNDIALVKLNEIVLNTENIRPILLGNRLYARSHVKVAGFGRTQEGSFNTKLHYARLKTIGNKKCRKVYQYYASIRQVCAISKSESTCYGDSGSPLVRQKSNGVWKQFGVCSSRQTNVCELGKGLVVFSRIRDYRSWIEDKIEAHE</sequence>
<dbReference type="PANTHER" id="PTHR24256">
    <property type="entry name" value="TRYPTASE-RELATED"/>
    <property type="match status" value="1"/>
</dbReference>
<dbReference type="GO" id="GO:0004252">
    <property type="term" value="F:serine-type endopeptidase activity"/>
    <property type="evidence" value="ECO:0007669"/>
    <property type="project" value="InterPro"/>
</dbReference>
<keyword evidence="3" id="KW-0378">Hydrolase</keyword>
<dbReference type="InterPro" id="IPR051487">
    <property type="entry name" value="Ser/Thr_Proteases_Immune/Dev"/>
</dbReference>
<evidence type="ECO:0000259" key="5">
    <source>
        <dbReference type="PROSITE" id="PS50240"/>
    </source>
</evidence>
<dbReference type="AlphaFoldDB" id="A0AAN7ZQB0"/>
<dbReference type="SMART" id="SM00020">
    <property type="entry name" value="Tryp_SPc"/>
    <property type="match status" value="1"/>
</dbReference>
<dbReference type="SUPFAM" id="SSF50494">
    <property type="entry name" value="Trypsin-like serine proteases"/>
    <property type="match status" value="1"/>
</dbReference>
<keyword evidence="4" id="KW-0732">Signal</keyword>
<evidence type="ECO:0000313" key="6">
    <source>
        <dbReference type="EMBL" id="KAK5646028.1"/>
    </source>
</evidence>
<reference evidence="6 7" key="1">
    <citation type="journal article" date="2024" name="Insects">
        <title>An Improved Chromosome-Level Genome Assembly of the Firefly Pyrocoelia pectoralis.</title>
        <authorList>
            <person name="Fu X."/>
            <person name="Meyer-Rochow V.B."/>
            <person name="Ballantyne L."/>
            <person name="Zhu X."/>
        </authorList>
    </citation>
    <scope>NUCLEOTIDE SEQUENCE [LARGE SCALE GENOMIC DNA]</scope>
    <source>
        <strain evidence="6">XCY_ONT2</strain>
    </source>
</reference>
<keyword evidence="3" id="KW-0645">Protease</keyword>
<feature type="signal peptide" evidence="4">
    <location>
        <begin position="1"/>
        <end position="15"/>
    </location>
</feature>
<dbReference type="PROSITE" id="PS00134">
    <property type="entry name" value="TRYPSIN_HIS"/>
    <property type="match status" value="1"/>
</dbReference>
<keyword evidence="7" id="KW-1185">Reference proteome</keyword>
<proteinExistence type="inferred from homology"/>
<organism evidence="6 7">
    <name type="scientific">Pyrocoelia pectoralis</name>
    <dbReference type="NCBI Taxonomy" id="417401"/>
    <lineage>
        <taxon>Eukaryota</taxon>
        <taxon>Metazoa</taxon>
        <taxon>Ecdysozoa</taxon>
        <taxon>Arthropoda</taxon>
        <taxon>Hexapoda</taxon>
        <taxon>Insecta</taxon>
        <taxon>Pterygota</taxon>
        <taxon>Neoptera</taxon>
        <taxon>Endopterygota</taxon>
        <taxon>Coleoptera</taxon>
        <taxon>Polyphaga</taxon>
        <taxon>Elateriformia</taxon>
        <taxon>Elateroidea</taxon>
        <taxon>Lampyridae</taxon>
        <taxon>Lampyrinae</taxon>
        <taxon>Pyrocoelia</taxon>
    </lineage>
</organism>
<dbReference type="Gene3D" id="2.40.10.10">
    <property type="entry name" value="Trypsin-like serine proteases"/>
    <property type="match status" value="1"/>
</dbReference>
<accession>A0AAN7ZQB0</accession>
<gene>
    <name evidence="6" type="ORF">RI129_004492</name>
</gene>
<dbReference type="InterPro" id="IPR001254">
    <property type="entry name" value="Trypsin_dom"/>
</dbReference>
<protein>
    <recommendedName>
        <fullName evidence="5">Peptidase S1 domain-containing protein</fullName>
    </recommendedName>
</protein>
<dbReference type="InterPro" id="IPR018114">
    <property type="entry name" value="TRYPSIN_HIS"/>
</dbReference>
<keyword evidence="3" id="KW-0720">Serine protease</keyword>
<dbReference type="InterPro" id="IPR033116">
    <property type="entry name" value="TRYPSIN_SER"/>
</dbReference>
<dbReference type="Pfam" id="PF00089">
    <property type="entry name" value="Trypsin"/>
    <property type="match status" value="1"/>
</dbReference>
<comment type="caution">
    <text evidence="6">The sequence shown here is derived from an EMBL/GenBank/DDBJ whole genome shotgun (WGS) entry which is preliminary data.</text>
</comment>
<dbReference type="InterPro" id="IPR009003">
    <property type="entry name" value="Peptidase_S1_PA"/>
</dbReference>
<dbReference type="InterPro" id="IPR001314">
    <property type="entry name" value="Peptidase_S1A"/>
</dbReference>
<keyword evidence="1" id="KW-1015">Disulfide bond</keyword>
<dbReference type="InterPro" id="IPR043504">
    <property type="entry name" value="Peptidase_S1_PA_chymotrypsin"/>
</dbReference>
<dbReference type="CDD" id="cd00190">
    <property type="entry name" value="Tryp_SPc"/>
    <property type="match status" value="1"/>
</dbReference>
<dbReference type="FunFam" id="2.40.10.10:FF:000068">
    <property type="entry name" value="transmembrane protease serine 2"/>
    <property type="match status" value="1"/>
</dbReference>
<dbReference type="PROSITE" id="PS50240">
    <property type="entry name" value="TRYPSIN_DOM"/>
    <property type="match status" value="1"/>
</dbReference>